<dbReference type="InterPro" id="IPR022674">
    <property type="entry name" value="G6P_DH_NAD-bd"/>
</dbReference>
<dbReference type="EC" id="1.1.1.49" evidence="7"/>
<dbReference type="GO" id="GO:0050661">
    <property type="term" value="F:NADP binding"/>
    <property type="evidence" value="ECO:0007669"/>
    <property type="project" value="UniProtKB-UniRule"/>
</dbReference>
<dbReference type="SUPFAM" id="SSF55347">
    <property type="entry name" value="Glyceraldehyde-3-phosphate dehydrogenase-like, C-terminal domain"/>
    <property type="match status" value="1"/>
</dbReference>
<dbReference type="InterPro" id="IPR001282">
    <property type="entry name" value="G6P_DH"/>
</dbReference>
<dbReference type="Pfam" id="PF02781">
    <property type="entry name" value="G6PD_C"/>
    <property type="match status" value="1"/>
</dbReference>
<proteinExistence type="inferred from homology"/>
<dbReference type="Gene3D" id="3.40.50.720">
    <property type="entry name" value="NAD(P)-binding Rossmann-like Domain"/>
    <property type="match status" value="1"/>
</dbReference>
<reference evidence="11" key="1">
    <citation type="submission" date="2015-06" db="EMBL/GenBank/DDBJ databases">
        <authorList>
            <person name="Lim Y.L."/>
            <person name="Ee R."/>
            <person name="Yong D."/>
            <person name="How K.Y."/>
            <person name="Yin W.F."/>
            <person name="Chan K.G."/>
        </authorList>
    </citation>
    <scope>NUCLEOTIDE SEQUENCE [LARGE SCALE GENOMIC DNA]</scope>
    <source>
        <strain evidence="11">DSM 25325</strain>
    </source>
</reference>
<feature type="binding site" evidence="7">
    <location>
        <position position="206"/>
    </location>
    <ligand>
        <name>substrate</name>
    </ligand>
</feature>
<dbReference type="Gene3D" id="3.30.360.10">
    <property type="entry name" value="Dihydrodipicolinate Reductase, domain 2"/>
    <property type="match status" value="1"/>
</dbReference>
<dbReference type="GO" id="GO:0006006">
    <property type="term" value="P:glucose metabolic process"/>
    <property type="evidence" value="ECO:0007669"/>
    <property type="project" value="UniProtKB-KW"/>
</dbReference>
<evidence type="ECO:0000256" key="7">
    <source>
        <dbReference type="HAMAP-Rule" id="MF_00966"/>
    </source>
</evidence>
<comment type="similarity">
    <text evidence="2 7">Belongs to the glucose-6-phosphate dehydrogenase family.</text>
</comment>
<dbReference type="PANTHER" id="PTHR23429:SF0">
    <property type="entry name" value="GLUCOSE-6-PHOSPHATE 1-DEHYDROGENASE"/>
    <property type="match status" value="1"/>
</dbReference>
<dbReference type="GO" id="GO:0004345">
    <property type="term" value="F:glucose-6-phosphate dehydrogenase activity"/>
    <property type="evidence" value="ECO:0007669"/>
    <property type="project" value="UniProtKB-UniRule"/>
</dbReference>
<dbReference type="Proteomes" id="UP000036700">
    <property type="component" value="Chromosome"/>
</dbReference>
<evidence type="ECO:0000256" key="2">
    <source>
        <dbReference type="ARBA" id="ARBA00009975"/>
    </source>
</evidence>
<feature type="domain" description="Glucose-6-phosphate dehydrogenase NAD-binding" evidence="8">
    <location>
        <begin position="10"/>
        <end position="177"/>
    </location>
</feature>
<feature type="domain" description="Glucose-6-phosphate dehydrogenase C-terminal" evidence="9">
    <location>
        <begin position="180"/>
        <end position="450"/>
    </location>
</feature>
<keyword evidence="5 7" id="KW-0560">Oxidoreductase</keyword>
<dbReference type="SUPFAM" id="SSF51735">
    <property type="entry name" value="NAD(P)-binding Rossmann-fold domains"/>
    <property type="match status" value="1"/>
</dbReference>
<evidence type="ECO:0000259" key="9">
    <source>
        <dbReference type="Pfam" id="PF02781"/>
    </source>
</evidence>
<dbReference type="HAMAP" id="MF_00966">
    <property type="entry name" value="G6PD"/>
    <property type="match status" value="1"/>
</dbReference>
<protein>
    <recommendedName>
        <fullName evidence="7">Glucose-6-phosphate 1-dehydrogenase</fullName>
        <shortName evidence="7">G6PD</shortName>
        <ecNumber evidence="7">1.1.1.49</ecNumber>
    </recommendedName>
</protein>
<sequence length="466" mass="51121">MSPFQSDAFVFFGATGDLAYKQIFPALQAMMRDGHLDMPVIGLGKEAWSIDQFIARARQSIESHATLDEPVFKKLAARLQYIGGDYQDDATYRQLRTALGDAAHPLHYLAVPPELFEAVATGLSRSGCAKNARLVVEKPFGRDLPSAQALNRLLARHFPPSDIFRIDHFLGKEAVQNLLYFRLANTFLGAVWHRDYVASVQINMAEAFGVAGRGGFYETVGAIRDVVQNHLLQVVSLLAMEPPAGNHPDALREAKLRVFEAMQPISPAHAVRGQFHGYRNEPGVAAESQVETFVALRLCIDNERWRGVPFYIRAGKQLPVSATEVVVTLKTPTPAVFDTAAPGKANYLRYRIDPDVLIAIGTRTKIPGEAMAGEISEIVAHRHPGDEMLPYERLLGDALRGDATLFAHYDSIEAAWRAVTPILGNAVPVQLYDPQTWGPAKADEIVAGTGGWHNPISPEENDGGAR</sequence>
<dbReference type="PROSITE" id="PS00069">
    <property type="entry name" value="G6P_DEHYDROGENASE"/>
    <property type="match status" value="1"/>
</dbReference>
<dbReference type="UniPathway" id="UPA00115">
    <property type="reaction ID" value="UER00408"/>
</dbReference>
<accession>A0A0G3EPR8</accession>
<dbReference type="PATRIC" id="fig|445709.3.peg.1503"/>
<feature type="active site" description="Proton acceptor" evidence="7">
    <location>
        <position position="230"/>
    </location>
</feature>
<evidence type="ECO:0000259" key="8">
    <source>
        <dbReference type="Pfam" id="PF00479"/>
    </source>
</evidence>
<evidence type="ECO:0000256" key="6">
    <source>
        <dbReference type="ARBA" id="ARBA00023277"/>
    </source>
</evidence>
<dbReference type="OrthoDB" id="9802739at2"/>
<organism evidence="10 11">
    <name type="scientific">Pandoraea thiooxydans</name>
    <dbReference type="NCBI Taxonomy" id="445709"/>
    <lineage>
        <taxon>Bacteria</taxon>
        <taxon>Pseudomonadati</taxon>
        <taxon>Pseudomonadota</taxon>
        <taxon>Betaproteobacteria</taxon>
        <taxon>Burkholderiales</taxon>
        <taxon>Burkholderiaceae</taxon>
        <taxon>Pandoraea</taxon>
    </lineage>
</organism>
<gene>
    <name evidence="7" type="primary">zwf</name>
    <name evidence="10" type="ORF">ABW99_07025</name>
</gene>
<keyword evidence="3 7" id="KW-0313">Glucose metabolism</keyword>
<dbReference type="PANTHER" id="PTHR23429">
    <property type="entry name" value="GLUCOSE-6-PHOSPHATE 1-DEHYDROGENASE G6PD"/>
    <property type="match status" value="1"/>
</dbReference>
<evidence type="ECO:0000256" key="4">
    <source>
        <dbReference type="ARBA" id="ARBA00022857"/>
    </source>
</evidence>
<dbReference type="InterPro" id="IPR022675">
    <property type="entry name" value="G6P_DH_C"/>
</dbReference>
<comment type="function">
    <text evidence="7">Catalyzes the oxidation of glucose 6-phosphate to 6-phosphogluconolactone.</text>
</comment>
<feature type="binding site" evidence="7">
    <location>
        <position position="225"/>
    </location>
    <ligand>
        <name>substrate</name>
    </ligand>
</feature>
<name>A0A0G3EPR8_9BURK</name>
<dbReference type="KEGG" id="ptx:ABW99_07025"/>
<feature type="binding site" evidence="7">
    <location>
        <position position="138"/>
    </location>
    <ligand>
        <name>NADP(+)</name>
        <dbReference type="ChEBI" id="CHEBI:58349"/>
    </ligand>
</feature>
<feature type="binding site" evidence="7">
    <location>
        <position position="172"/>
    </location>
    <ligand>
        <name>substrate</name>
    </ligand>
</feature>
<dbReference type="PRINTS" id="PR00079">
    <property type="entry name" value="G6PDHDRGNASE"/>
</dbReference>
<dbReference type="STRING" id="445709.ABW99_07025"/>
<evidence type="ECO:0000256" key="5">
    <source>
        <dbReference type="ARBA" id="ARBA00023002"/>
    </source>
</evidence>
<evidence type="ECO:0000313" key="10">
    <source>
        <dbReference type="EMBL" id="AKJ68004.1"/>
    </source>
</evidence>
<comment type="caution">
    <text evidence="7">Lacks conserved residue(s) required for the propagation of feature annotation.</text>
</comment>
<evidence type="ECO:0000256" key="3">
    <source>
        <dbReference type="ARBA" id="ARBA00022526"/>
    </source>
</evidence>
<dbReference type="EMBL" id="CP011568">
    <property type="protein sequence ID" value="AKJ68004.1"/>
    <property type="molecule type" value="Genomic_DNA"/>
</dbReference>
<dbReference type="RefSeq" id="WP_047213824.1">
    <property type="nucleotide sequence ID" value="NZ_CP011568.3"/>
</dbReference>
<keyword evidence="11" id="KW-1185">Reference proteome</keyword>
<dbReference type="NCBIfam" id="TIGR00871">
    <property type="entry name" value="zwf"/>
    <property type="match status" value="1"/>
</dbReference>
<dbReference type="InterPro" id="IPR019796">
    <property type="entry name" value="G6P_DH_AS"/>
</dbReference>
<dbReference type="GO" id="GO:0005829">
    <property type="term" value="C:cytosol"/>
    <property type="evidence" value="ECO:0007669"/>
    <property type="project" value="TreeGrafter"/>
</dbReference>
<dbReference type="GO" id="GO:0009051">
    <property type="term" value="P:pentose-phosphate shunt, oxidative branch"/>
    <property type="evidence" value="ECO:0007669"/>
    <property type="project" value="TreeGrafter"/>
</dbReference>
<evidence type="ECO:0000313" key="11">
    <source>
        <dbReference type="Proteomes" id="UP000036700"/>
    </source>
</evidence>
<dbReference type="Pfam" id="PF00479">
    <property type="entry name" value="G6PD_N"/>
    <property type="match status" value="1"/>
</dbReference>
<dbReference type="PIRSF" id="PIRSF000110">
    <property type="entry name" value="G6PD"/>
    <property type="match status" value="1"/>
</dbReference>
<evidence type="ECO:0000256" key="1">
    <source>
        <dbReference type="ARBA" id="ARBA00004937"/>
    </source>
</evidence>
<comment type="catalytic activity">
    <reaction evidence="7">
        <text>D-glucose 6-phosphate + NADP(+) = 6-phospho-D-glucono-1,5-lactone + NADPH + H(+)</text>
        <dbReference type="Rhea" id="RHEA:15841"/>
        <dbReference type="ChEBI" id="CHEBI:15378"/>
        <dbReference type="ChEBI" id="CHEBI:57783"/>
        <dbReference type="ChEBI" id="CHEBI:57955"/>
        <dbReference type="ChEBI" id="CHEBI:58349"/>
        <dbReference type="ChEBI" id="CHEBI:61548"/>
        <dbReference type="EC" id="1.1.1.49"/>
    </reaction>
</comment>
<keyword evidence="6 7" id="KW-0119">Carbohydrate metabolism</keyword>
<keyword evidence="4 7" id="KW-0521">NADP</keyword>
<feature type="binding site" evidence="7">
    <location>
        <position position="316"/>
    </location>
    <ligand>
        <name>substrate</name>
    </ligand>
</feature>
<feature type="binding site" evidence="7">
    <location>
        <position position="168"/>
    </location>
    <ligand>
        <name>substrate</name>
    </ligand>
</feature>
<dbReference type="AlphaFoldDB" id="A0A0G3EPR8"/>
<dbReference type="InterPro" id="IPR036291">
    <property type="entry name" value="NAD(P)-bd_dom_sf"/>
</dbReference>
<comment type="pathway">
    <text evidence="1 7">Carbohydrate degradation; pentose phosphate pathway; D-ribulose 5-phosphate from D-glucose 6-phosphate (oxidative stage): step 1/3.</text>
</comment>